<dbReference type="GO" id="GO:0022857">
    <property type="term" value="F:transmembrane transporter activity"/>
    <property type="evidence" value="ECO:0007669"/>
    <property type="project" value="TreeGrafter"/>
</dbReference>
<evidence type="ECO:0000313" key="10">
    <source>
        <dbReference type="Proteomes" id="UP000319068"/>
    </source>
</evidence>
<evidence type="ECO:0000313" key="8">
    <source>
        <dbReference type="EMBL" id="GLY57587.1"/>
    </source>
</evidence>
<dbReference type="InterPro" id="IPR010645">
    <property type="entry name" value="MFS_4"/>
</dbReference>
<feature type="transmembrane region" description="Helical" evidence="7">
    <location>
        <begin position="12"/>
        <end position="31"/>
    </location>
</feature>
<feature type="transmembrane region" description="Helical" evidence="7">
    <location>
        <begin position="168"/>
        <end position="185"/>
    </location>
</feature>
<reference evidence="9 10" key="1">
    <citation type="submission" date="2019-07" db="EMBL/GenBank/DDBJ databases">
        <title>Complete Genome Sequence and Methylome Analysis of Arthrobacter luteus NEB113.</title>
        <authorList>
            <person name="Fomenkov A."/>
            <person name="Anton B.P."/>
            <person name="Vincze T."/>
            <person name="Roberts R.J."/>
        </authorList>
    </citation>
    <scope>NUCLEOTIDE SEQUENCE [LARGE SCALE GENOMIC DNA]</scope>
    <source>
        <strain evidence="9 10">NEB113</strain>
    </source>
</reference>
<feature type="transmembrane region" description="Helical" evidence="7">
    <location>
        <begin position="143"/>
        <end position="162"/>
    </location>
</feature>
<feature type="region of interest" description="Disordered" evidence="6">
    <location>
        <begin position="382"/>
        <end position="507"/>
    </location>
</feature>
<name>A0AAV5P8V3_CELCE</name>
<proteinExistence type="predicted"/>
<comment type="subcellular location">
    <subcellularLocation>
        <location evidence="1">Cell membrane</location>
        <topology evidence="1">Multi-pass membrane protein</topology>
    </subcellularLocation>
</comment>
<feature type="transmembrane region" description="Helical" evidence="7">
    <location>
        <begin position="298"/>
        <end position="320"/>
    </location>
</feature>
<dbReference type="InterPro" id="IPR036259">
    <property type="entry name" value="MFS_trans_sf"/>
</dbReference>
<dbReference type="EMBL" id="BSTG01000002">
    <property type="protein sequence ID" value="GLY57587.1"/>
    <property type="molecule type" value="Genomic_DNA"/>
</dbReference>
<feature type="transmembrane region" description="Helical" evidence="7">
    <location>
        <begin position="242"/>
        <end position="261"/>
    </location>
</feature>
<feature type="transmembrane region" description="Helical" evidence="7">
    <location>
        <begin position="83"/>
        <end position="102"/>
    </location>
</feature>
<feature type="transmembrane region" description="Helical" evidence="7">
    <location>
        <begin position="212"/>
        <end position="230"/>
    </location>
</feature>
<evidence type="ECO:0000313" key="11">
    <source>
        <dbReference type="Proteomes" id="UP001165168"/>
    </source>
</evidence>
<keyword evidence="5 7" id="KW-0472">Membrane</keyword>
<feature type="transmembrane region" description="Helical" evidence="7">
    <location>
        <begin position="273"/>
        <end position="292"/>
    </location>
</feature>
<organism evidence="8 11">
    <name type="scientific">Cellulosimicrobium cellulans</name>
    <name type="common">Arthrobacter luteus</name>
    <dbReference type="NCBI Taxonomy" id="1710"/>
    <lineage>
        <taxon>Bacteria</taxon>
        <taxon>Bacillati</taxon>
        <taxon>Actinomycetota</taxon>
        <taxon>Actinomycetes</taxon>
        <taxon>Micrococcales</taxon>
        <taxon>Promicromonosporaceae</taxon>
        <taxon>Cellulosimicrobium</taxon>
    </lineage>
</organism>
<dbReference type="PANTHER" id="PTHR43124:SF10">
    <property type="entry name" value="PURINE EFFLUX PUMP PBUE"/>
    <property type="match status" value="1"/>
</dbReference>
<feature type="compositionally biased region" description="Low complexity" evidence="6">
    <location>
        <begin position="484"/>
        <end position="507"/>
    </location>
</feature>
<gene>
    <name evidence="8" type="ORF">Ccel01_21890</name>
    <name evidence="9" type="ORF">FOG94_18565</name>
</gene>
<feature type="compositionally biased region" description="Low complexity" evidence="6">
    <location>
        <begin position="429"/>
        <end position="462"/>
    </location>
</feature>
<dbReference type="PANTHER" id="PTHR43124">
    <property type="entry name" value="PURINE EFFLUX PUMP PBUE"/>
    <property type="match status" value="1"/>
</dbReference>
<keyword evidence="2" id="KW-1003">Cell membrane</keyword>
<dbReference type="Pfam" id="PF06779">
    <property type="entry name" value="MFS_4"/>
    <property type="match status" value="1"/>
</dbReference>
<dbReference type="SUPFAM" id="SSF103473">
    <property type="entry name" value="MFS general substrate transporter"/>
    <property type="match status" value="1"/>
</dbReference>
<dbReference type="GO" id="GO:0005886">
    <property type="term" value="C:plasma membrane"/>
    <property type="evidence" value="ECO:0007669"/>
    <property type="project" value="UniProtKB-SubCell"/>
</dbReference>
<feature type="transmembrane region" description="Helical" evidence="7">
    <location>
        <begin position="362"/>
        <end position="381"/>
    </location>
</feature>
<evidence type="ECO:0000256" key="2">
    <source>
        <dbReference type="ARBA" id="ARBA00022475"/>
    </source>
</evidence>
<evidence type="ECO:0000256" key="4">
    <source>
        <dbReference type="ARBA" id="ARBA00022989"/>
    </source>
</evidence>
<reference evidence="8" key="2">
    <citation type="submission" date="2023-03" db="EMBL/GenBank/DDBJ databases">
        <title>Cellulosimicrobium cellulans NBRC 103059.</title>
        <authorList>
            <person name="Ichikawa N."/>
            <person name="Sato H."/>
            <person name="Tonouchi N."/>
        </authorList>
    </citation>
    <scope>NUCLEOTIDE SEQUENCE</scope>
    <source>
        <strain evidence="8">NBRC 103059</strain>
    </source>
</reference>
<feature type="transmembrane region" description="Helical" evidence="7">
    <location>
        <begin position="332"/>
        <end position="350"/>
    </location>
</feature>
<evidence type="ECO:0000256" key="7">
    <source>
        <dbReference type="SAM" id="Phobius"/>
    </source>
</evidence>
<dbReference type="Proteomes" id="UP001165168">
    <property type="component" value="Unassembled WGS sequence"/>
</dbReference>
<accession>A0AAV5P8V3</accession>
<feature type="transmembrane region" description="Helical" evidence="7">
    <location>
        <begin position="108"/>
        <end position="131"/>
    </location>
</feature>
<feature type="transmembrane region" description="Helical" evidence="7">
    <location>
        <begin position="51"/>
        <end position="71"/>
    </location>
</feature>
<keyword evidence="4 7" id="KW-1133">Transmembrane helix</keyword>
<dbReference type="InterPro" id="IPR050189">
    <property type="entry name" value="MFS_Efflux_Transporters"/>
</dbReference>
<evidence type="ECO:0000256" key="6">
    <source>
        <dbReference type="SAM" id="MobiDB-lite"/>
    </source>
</evidence>
<evidence type="ECO:0000256" key="5">
    <source>
        <dbReference type="ARBA" id="ARBA00023136"/>
    </source>
</evidence>
<protein>
    <submittedName>
        <fullName evidence="9">YbfB/YjiJ family MFS transporter</fullName>
    </submittedName>
</protein>
<evidence type="ECO:0000313" key="9">
    <source>
        <dbReference type="EMBL" id="QDP76828.1"/>
    </source>
</evidence>
<keyword evidence="3 7" id="KW-0812">Transmembrane</keyword>
<evidence type="ECO:0000256" key="1">
    <source>
        <dbReference type="ARBA" id="ARBA00004651"/>
    </source>
</evidence>
<dbReference type="EMBL" id="CP041694">
    <property type="protein sequence ID" value="QDP76828.1"/>
    <property type="molecule type" value="Genomic_DNA"/>
</dbReference>
<keyword evidence="10" id="KW-1185">Reference proteome</keyword>
<sequence length="507" mass="48057">MVKRSLRPAAPAPGRLVAAGTGLVAVTYGVVRYGYGLQLPTLTSELGLSSAAAGAIAAGSFAAYCAAALGAQRAMARRSPRTVVWAAAALAAAGAVLVGLSWSSASLAAGVLVAGSAAGAASPALVAAVGATVDGRRAGRMQAVVNSGTGVGVALVGAATLVAPDVWRPVWCAAAVGAVVTAAVVDRSARWPAAPESPPASGGAGGRSLGRAGFAAAVAGIGSAAVWTFGRDLVTVTGGLPGRATAALWCLLGAAAVLGALSGDAVRVLGLRGAWVVTAVATAVGTAALALAPGSVPVVAVAGALFGGAYTALSGVLIAWGTALRPHAAGRATAALFVALTAGQAVGALATGGLSDVVGPQAAFWVGAALLLVAAGVVPRLPDGAGPGRQRADRPSSGRTGTVGARTDGARTDVTSADEMSPDGTRAVGTSTDGTSAGETSAGGTSTGDTSAGETSAGGTSADDTRAGATARGYASSSAGEARTGSPSGPSGSTSASSSASGSTQRW</sequence>
<dbReference type="Proteomes" id="UP000319068">
    <property type="component" value="Chromosome"/>
</dbReference>
<evidence type="ECO:0000256" key="3">
    <source>
        <dbReference type="ARBA" id="ARBA00022692"/>
    </source>
</evidence>
<dbReference type="AlphaFoldDB" id="A0AAV5P8V3"/>
<dbReference type="Gene3D" id="1.20.1250.20">
    <property type="entry name" value="MFS general substrate transporter like domains"/>
    <property type="match status" value="2"/>
</dbReference>